<dbReference type="Proteomes" id="UP000554342">
    <property type="component" value="Unassembled WGS sequence"/>
</dbReference>
<dbReference type="AlphaFoldDB" id="A0A840YV93"/>
<gene>
    <name evidence="1" type="ORF">FHR23_000518</name>
</gene>
<keyword evidence="2" id="KW-1185">Reference proteome</keyword>
<dbReference type="RefSeq" id="WP_246359664.1">
    <property type="nucleotide sequence ID" value="NZ_BAABIF010000004.1"/>
</dbReference>
<evidence type="ECO:0008006" key="3">
    <source>
        <dbReference type="Google" id="ProtNLM"/>
    </source>
</evidence>
<accession>A0A840YV93</accession>
<dbReference type="InterPro" id="IPR025985">
    <property type="entry name" value="YnbE"/>
</dbReference>
<evidence type="ECO:0000313" key="1">
    <source>
        <dbReference type="EMBL" id="MBB5717611.1"/>
    </source>
</evidence>
<name>A0A840YV93_9SPHN</name>
<protein>
    <recommendedName>
        <fullName evidence="3">YnbE-like lipoprotein</fullName>
    </recommendedName>
</protein>
<dbReference type="EMBL" id="JACIJI010000001">
    <property type="protein sequence ID" value="MBB5717611.1"/>
    <property type="molecule type" value="Genomic_DNA"/>
</dbReference>
<comment type="caution">
    <text evidence="1">The sequence shown here is derived from an EMBL/GenBank/DDBJ whole genome shotgun (WGS) entry which is preliminary data.</text>
</comment>
<evidence type="ECO:0000313" key="2">
    <source>
        <dbReference type="Proteomes" id="UP000554342"/>
    </source>
</evidence>
<proteinExistence type="predicted"/>
<organism evidence="1 2">
    <name type="scientific">Stakelama sediminis</name>
    <dbReference type="NCBI Taxonomy" id="463200"/>
    <lineage>
        <taxon>Bacteria</taxon>
        <taxon>Pseudomonadati</taxon>
        <taxon>Pseudomonadota</taxon>
        <taxon>Alphaproteobacteria</taxon>
        <taxon>Sphingomonadales</taxon>
        <taxon>Sphingomonadaceae</taxon>
        <taxon>Stakelama</taxon>
    </lineage>
</organism>
<dbReference type="Pfam" id="PF13617">
    <property type="entry name" value="Lipoprotein_19"/>
    <property type="match status" value="1"/>
</dbReference>
<reference evidence="1 2" key="1">
    <citation type="submission" date="2020-08" db="EMBL/GenBank/DDBJ databases">
        <title>Genomic Encyclopedia of Type Strains, Phase IV (KMG-IV): sequencing the most valuable type-strain genomes for metagenomic binning, comparative biology and taxonomic classification.</title>
        <authorList>
            <person name="Goeker M."/>
        </authorList>
    </citation>
    <scope>NUCLEOTIDE SEQUENCE [LARGE SCALE GENOMIC DNA]</scope>
    <source>
        <strain evidence="1 2">DSM 27203</strain>
    </source>
</reference>
<sequence length="78" mass="8644">MIETMLINRVRQAMIAPMWRKTALGVLMSGMVALTGCVTINAPTKPIQIDLNINISQEVVYKLDKDAKSLIKDNPGIF</sequence>